<name>A0A816HTL7_ADIRI</name>
<proteinExistence type="predicted"/>
<comment type="caution">
    <text evidence="1">The sequence shown here is derived from an EMBL/GenBank/DDBJ whole genome shotgun (WGS) entry which is preliminary data.</text>
</comment>
<evidence type="ECO:0000313" key="1">
    <source>
        <dbReference type="EMBL" id="CAF1691310.1"/>
    </source>
</evidence>
<dbReference type="Proteomes" id="UP000663828">
    <property type="component" value="Unassembled WGS sequence"/>
</dbReference>
<dbReference type="EMBL" id="CAJNOR010021421">
    <property type="protein sequence ID" value="CAF1691310.1"/>
    <property type="molecule type" value="Genomic_DNA"/>
</dbReference>
<feature type="non-terminal residue" evidence="1">
    <location>
        <position position="1"/>
    </location>
</feature>
<reference evidence="1" key="1">
    <citation type="submission" date="2021-02" db="EMBL/GenBank/DDBJ databases">
        <authorList>
            <person name="Nowell W R."/>
        </authorList>
    </citation>
    <scope>NUCLEOTIDE SEQUENCE</scope>
</reference>
<evidence type="ECO:0000313" key="2">
    <source>
        <dbReference type="Proteomes" id="UP000663828"/>
    </source>
</evidence>
<dbReference type="AlphaFoldDB" id="A0A816HTL7"/>
<protein>
    <submittedName>
        <fullName evidence="1">Uncharacterized protein</fullName>
    </submittedName>
</protein>
<gene>
    <name evidence="1" type="ORF">XAT740_LOCUS64130</name>
</gene>
<organism evidence="1 2">
    <name type="scientific">Adineta ricciae</name>
    <name type="common">Rotifer</name>
    <dbReference type="NCBI Taxonomy" id="249248"/>
    <lineage>
        <taxon>Eukaryota</taxon>
        <taxon>Metazoa</taxon>
        <taxon>Spiralia</taxon>
        <taxon>Gnathifera</taxon>
        <taxon>Rotifera</taxon>
        <taxon>Eurotatoria</taxon>
        <taxon>Bdelloidea</taxon>
        <taxon>Adinetida</taxon>
        <taxon>Adinetidae</taxon>
        <taxon>Adineta</taxon>
    </lineage>
</organism>
<accession>A0A816HTL7</accession>
<keyword evidence="2" id="KW-1185">Reference proteome</keyword>
<sequence length="47" mass="5513">FRNVQELTYRTIPIVRRELDEQLAKMVLIQVIVNIFTLLPNTIVSTI</sequence>